<dbReference type="Pfam" id="PF20150">
    <property type="entry name" value="2EXR"/>
    <property type="match status" value="1"/>
</dbReference>
<sequence>MHQNQPLSNNSRQVSRAMKLPKSWTAALLRKARPILMKLGLKVCQLPSSNGLDSQLLPSNGLDTSTFTFFPKLPSELRLAIWDFAAFVEPRVVEFSSQLITPDDEPACIGYIFSRTPLPSILSICHESREVALRYYITSFYGRRDIFIRYNPAIDTILFGYLRSYAVELNWFSMIEGHEHVRHIAYACRSYEHWQHAPYSSDIGTRLECLARFPHLETFCHIWYDRRPGLEGFPRSHPFRMDRACWFHTTQGFRRNGHLQLDHVLSLEDLERHNAGIEGNEAFARARESYENFEYVSSFMPMLSGILEGQEKKTPGFKKPALRAAHLTIDGLPYCHSYKKTVREQGINLGGAGT</sequence>
<dbReference type="PANTHER" id="PTHR35910">
    <property type="entry name" value="2EXR DOMAIN-CONTAINING PROTEIN"/>
    <property type="match status" value="1"/>
</dbReference>
<evidence type="ECO:0000259" key="1">
    <source>
        <dbReference type="Pfam" id="PF20150"/>
    </source>
</evidence>
<name>A0A9N9LBU6_9HELO</name>
<evidence type="ECO:0000313" key="2">
    <source>
        <dbReference type="EMBL" id="CAG8962146.1"/>
    </source>
</evidence>
<proteinExistence type="predicted"/>
<dbReference type="InterPro" id="IPR045518">
    <property type="entry name" value="2EXR"/>
</dbReference>
<dbReference type="Proteomes" id="UP000696280">
    <property type="component" value="Unassembled WGS sequence"/>
</dbReference>
<dbReference type="PANTHER" id="PTHR35910:SF6">
    <property type="entry name" value="2EXR DOMAIN-CONTAINING PROTEIN"/>
    <property type="match status" value="1"/>
</dbReference>
<dbReference type="OrthoDB" id="3513892at2759"/>
<keyword evidence="3" id="KW-1185">Reference proteome</keyword>
<comment type="caution">
    <text evidence="2">The sequence shown here is derived from an EMBL/GenBank/DDBJ whole genome shotgun (WGS) entry which is preliminary data.</text>
</comment>
<feature type="domain" description="2EXR" evidence="1">
    <location>
        <begin position="67"/>
        <end position="157"/>
    </location>
</feature>
<reference evidence="2" key="1">
    <citation type="submission" date="2021-07" db="EMBL/GenBank/DDBJ databases">
        <authorList>
            <person name="Durling M."/>
        </authorList>
    </citation>
    <scope>NUCLEOTIDE SEQUENCE</scope>
</reference>
<dbReference type="AlphaFoldDB" id="A0A9N9LBU6"/>
<evidence type="ECO:0000313" key="3">
    <source>
        <dbReference type="Proteomes" id="UP000696280"/>
    </source>
</evidence>
<protein>
    <recommendedName>
        <fullName evidence="1">2EXR domain-containing protein</fullName>
    </recommendedName>
</protein>
<accession>A0A9N9LBU6</accession>
<gene>
    <name evidence="2" type="ORF">HYFRA_00005192</name>
</gene>
<dbReference type="EMBL" id="CAJVRL010000127">
    <property type="protein sequence ID" value="CAG8962146.1"/>
    <property type="molecule type" value="Genomic_DNA"/>
</dbReference>
<organism evidence="2 3">
    <name type="scientific">Hymenoscyphus fraxineus</name>
    <dbReference type="NCBI Taxonomy" id="746836"/>
    <lineage>
        <taxon>Eukaryota</taxon>
        <taxon>Fungi</taxon>
        <taxon>Dikarya</taxon>
        <taxon>Ascomycota</taxon>
        <taxon>Pezizomycotina</taxon>
        <taxon>Leotiomycetes</taxon>
        <taxon>Helotiales</taxon>
        <taxon>Helotiaceae</taxon>
        <taxon>Hymenoscyphus</taxon>
    </lineage>
</organism>